<name>A0A2P8HM97_CHINA</name>
<dbReference type="AlphaFoldDB" id="A0A2P8HM97"/>
<dbReference type="OrthoDB" id="1007055at2"/>
<accession>A0A2P8HM97</accession>
<dbReference type="Proteomes" id="UP000240971">
    <property type="component" value="Unassembled WGS sequence"/>
</dbReference>
<dbReference type="InterPro" id="IPR008928">
    <property type="entry name" value="6-hairpin_glycosidase_sf"/>
</dbReference>
<protein>
    <recommendedName>
        <fullName evidence="4">Alpha-L-rhamnosidase six-hairpin glycosidase domain-containing protein</fullName>
    </recommendedName>
</protein>
<organism evidence="2 3">
    <name type="scientific">Chitinophaga niastensis</name>
    <dbReference type="NCBI Taxonomy" id="536980"/>
    <lineage>
        <taxon>Bacteria</taxon>
        <taxon>Pseudomonadati</taxon>
        <taxon>Bacteroidota</taxon>
        <taxon>Chitinophagia</taxon>
        <taxon>Chitinophagales</taxon>
        <taxon>Chitinophagaceae</taxon>
        <taxon>Chitinophaga</taxon>
    </lineage>
</organism>
<proteinExistence type="predicted"/>
<gene>
    <name evidence="2" type="ORF">CLV51_102176</name>
</gene>
<feature type="chain" id="PRO_5015110660" description="Alpha-L-rhamnosidase six-hairpin glycosidase domain-containing protein" evidence="1">
    <location>
        <begin position="23"/>
        <end position="786"/>
    </location>
</feature>
<keyword evidence="1" id="KW-0732">Signal</keyword>
<evidence type="ECO:0000256" key="1">
    <source>
        <dbReference type="SAM" id="SignalP"/>
    </source>
</evidence>
<sequence>MKKLISYSFQLLLLLSAIPVNAQSKLLSDANWKAAINTNGHLTSLLVKNNTGWDSIPVLADTLPGISWYYVQNKQAIPVTLQENGPFTYSGQTGAIRFKLQYAVENQHFIVKATVSNNGSTSFQPEKLGLQMGISNYMAGYPQWEKVYFPTMLRCEKTHFTGYLTTPTGKILLVASPDAVASWSLSYNFGYGDKAIFFWGHRIYSFNMDLLNTLPLPERHPQELTALKPGETRTWTIYFKSIGQLAAVEKELSLLINAPSFDIPQTTLEEGSAFNFTINGSNLQSLTVKTPSGKQQQLPLHKNNIYLPQEGAGVYIITAINAAGKSTEAMISIHKPWSWYLQQARLAALKYTQKASWNCENWYGFYSAYLAQQYFPDKQLREKTDERFNQVMGLMYSPQWLPTENKSRIQNHSTTIGILVDKYKSSGNIADLEAAATLADWIIQHSQSADGAYRNGHTHYTSVIYVAKSIMELMVEEKKRAAWKERYSRHYASVKRAIDQLMGGMSVIDTEGELTLEDGMISCTALQIGAFALLQDNETEKKRYTAMMLRFLDTHNCLTQLVKPDSRQRGGTLRFWEAQYDVMLANNMFSSPHGWTAWRIYATYYAYLLTGEEKWLVQTMNALGSSAQLIDFKTGDLRWAFVGDPYINTLQSSANFPNTSADKYNNNQFKTEEGTFRPIVIGEQYVPMVADWFHANSSDNDVHEIFKCLEEVALAAAYVLQRKDGSLLTYNCHAQLLQGVLSVTPAEATVKKVNINLNRSCKVTINWNAGKATTLQVTGRRWINQE</sequence>
<keyword evidence="3" id="KW-1185">Reference proteome</keyword>
<reference evidence="2 3" key="1">
    <citation type="submission" date="2018-03" db="EMBL/GenBank/DDBJ databases">
        <title>Genomic Encyclopedia of Archaeal and Bacterial Type Strains, Phase II (KMG-II): from individual species to whole genera.</title>
        <authorList>
            <person name="Goeker M."/>
        </authorList>
    </citation>
    <scope>NUCLEOTIDE SEQUENCE [LARGE SCALE GENOMIC DNA]</scope>
    <source>
        <strain evidence="2 3">DSM 24859</strain>
    </source>
</reference>
<dbReference type="GO" id="GO:0005975">
    <property type="term" value="P:carbohydrate metabolic process"/>
    <property type="evidence" value="ECO:0007669"/>
    <property type="project" value="InterPro"/>
</dbReference>
<evidence type="ECO:0000313" key="3">
    <source>
        <dbReference type="Proteomes" id="UP000240971"/>
    </source>
</evidence>
<evidence type="ECO:0008006" key="4">
    <source>
        <dbReference type="Google" id="ProtNLM"/>
    </source>
</evidence>
<comment type="caution">
    <text evidence="2">The sequence shown here is derived from an EMBL/GenBank/DDBJ whole genome shotgun (WGS) entry which is preliminary data.</text>
</comment>
<feature type="signal peptide" evidence="1">
    <location>
        <begin position="1"/>
        <end position="22"/>
    </location>
</feature>
<dbReference type="EMBL" id="PYAW01000002">
    <property type="protein sequence ID" value="PSL47330.1"/>
    <property type="molecule type" value="Genomic_DNA"/>
</dbReference>
<evidence type="ECO:0000313" key="2">
    <source>
        <dbReference type="EMBL" id="PSL47330.1"/>
    </source>
</evidence>
<dbReference type="SUPFAM" id="SSF48208">
    <property type="entry name" value="Six-hairpin glycosidases"/>
    <property type="match status" value="1"/>
</dbReference>
<dbReference type="RefSeq" id="WP_106527793.1">
    <property type="nucleotide sequence ID" value="NZ_PYAW01000002.1"/>
</dbReference>